<comment type="caution">
    <text evidence="1">The sequence shown here is derived from an EMBL/GenBank/DDBJ whole genome shotgun (WGS) entry which is preliminary data.</text>
</comment>
<organism evidence="1 2">
    <name type="scientific">Rhodocollybia butyracea</name>
    <dbReference type="NCBI Taxonomy" id="206335"/>
    <lineage>
        <taxon>Eukaryota</taxon>
        <taxon>Fungi</taxon>
        <taxon>Dikarya</taxon>
        <taxon>Basidiomycota</taxon>
        <taxon>Agaricomycotina</taxon>
        <taxon>Agaricomycetes</taxon>
        <taxon>Agaricomycetidae</taxon>
        <taxon>Agaricales</taxon>
        <taxon>Marasmiineae</taxon>
        <taxon>Omphalotaceae</taxon>
        <taxon>Rhodocollybia</taxon>
    </lineage>
</organism>
<protein>
    <submittedName>
        <fullName evidence="1">Uncharacterized protein</fullName>
    </submittedName>
</protein>
<proteinExistence type="predicted"/>
<gene>
    <name evidence="1" type="ORF">BDP27DRAFT_608398</name>
</gene>
<sequence length="160" mass="18119">MSSSEPAPTSTLMPSFTVAMVFDGYTCFTASALEYRCASRCKDTSWLRRRDGRYRDFQQGNLFGFGLDLEEPPAGCRSGSGFGPYREGKAVFVLDGEKRNLPMVRPRTEGRAFELYCKNCTCRRKRNCTWLIVTAYRIEETLHSLTTSCKSRAQAFKLSS</sequence>
<dbReference type="EMBL" id="JADNRY010000004">
    <property type="protein sequence ID" value="KAF9077390.1"/>
    <property type="molecule type" value="Genomic_DNA"/>
</dbReference>
<dbReference type="AlphaFoldDB" id="A0A9P5Q9J1"/>
<name>A0A9P5Q9J1_9AGAR</name>
<dbReference type="Proteomes" id="UP000772434">
    <property type="component" value="Unassembled WGS sequence"/>
</dbReference>
<keyword evidence="2" id="KW-1185">Reference proteome</keyword>
<reference evidence="1" key="1">
    <citation type="submission" date="2020-11" db="EMBL/GenBank/DDBJ databases">
        <authorList>
            <consortium name="DOE Joint Genome Institute"/>
            <person name="Ahrendt S."/>
            <person name="Riley R."/>
            <person name="Andreopoulos W."/>
            <person name="Labutti K."/>
            <person name="Pangilinan J."/>
            <person name="Ruiz-Duenas F.J."/>
            <person name="Barrasa J.M."/>
            <person name="Sanchez-Garcia M."/>
            <person name="Camarero S."/>
            <person name="Miyauchi S."/>
            <person name="Serrano A."/>
            <person name="Linde D."/>
            <person name="Babiker R."/>
            <person name="Drula E."/>
            <person name="Ayuso-Fernandez I."/>
            <person name="Pacheco R."/>
            <person name="Padilla G."/>
            <person name="Ferreira P."/>
            <person name="Barriuso J."/>
            <person name="Kellner H."/>
            <person name="Castanera R."/>
            <person name="Alfaro M."/>
            <person name="Ramirez L."/>
            <person name="Pisabarro A.G."/>
            <person name="Kuo A."/>
            <person name="Tritt A."/>
            <person name="Lipzen A."/>
            <person name="He G."/>
            <person name="Yan M."/>
            <person name="Ng V."/>
            <person name="Cullen D."/>
            <person name="Martin F."/>
            <person name="Rosso M.-N."/>
            <person name="Henrissat B."/>
            <person name="Hibbett D."/>
            <person name="Martinez A.T."/>
            <person name="Grigoriev I.V."/>
        </authorList>
    </citation>
    <scope>NUCLEOTIDE SEQUENCE</scope>
    <source>
        <strain evidence="1">AH 40177</strain>
    </source>
</reference>
<accession>A0A9P5Q9J1</accession>
<evidence type="ECO:0000313" key="2">
    <source>
        <dbReference type="Proteomes" id="UP000772434"/>
    </source>
</evidence>
<evidence type="ECO:0000313" key="1">
    <source>
        <dbReference type="EMBL" id="KAF9077390.1"/>
    </source>
</evidence>